<dbReference type="AlphaFoldDB" id="A0A179DCS1"/>
<evidence type="ECO:0000313" key="4">
    <source>
        <dbReference type="Proteomes" id="UP000078459"/>
    </source>
</evidence>
<protein>
    <recommendedName>
        <fullName evidence="2">PIN like domain-containing protein</fullName>
    </recommendedName>
</protein>
<proteinExistence type="predicted"/>
<dbReference type="EMBL" id="LWHJ01000030">
    <property type="protein sequence ID" value="OAQ38500.1"/>
    <property type="molecule type" value="Genomic_DNA"/>
</dbReference>
<reference evidence="3 4" key="1">
    <citation type="submission" date="2016-04" db="EMBL/GenBank/DDBJ databases">
        <authorList>
            <person name="Evans L.H."/>
            <person name="Alamgir A."/>
            <person name="Owens N."/>
            <person name="Weber N.D."/>
            <person name="Virtaneva K."/>
            <person name="Barbian K."/>
            <person name="Babar A."/>
            <person name="Rosenke K."/>
        </authorList>
    </citation>
    <scope>NUCLEOTIDE SEQUENCE [LARGE SCALE GENOMIC DNA]</scope>
    <source>
        <strain evidence="3 4">CCM 8644</strain>
    </source>
</reference>
<sequence length="433" mass="51232">MKKTLTGYILTDDYERKLWSECIFVFDSSALLNFYEYSNDAIKEINKTIFKQLKGRLWITKQTEYEYLKNRETVLVKPAKLYDELLSVHFDLKSFQTFKNQFNQLKERTKKTNKHPHIKQAILNDFETKIATFEKEISTFKEELNKEIEKKKTEIHKIKTKDTILNLFSRSFLVGAEYSFEKKMEIVTEGELRYRNSIPPGYEDLKEKIGLQIYGDLIIWNQILDLAKEKKKPIILIIDDLKIDWCYKNQRDKNIIDSPREELIMEMKDKCGVEFWSYSSNQFLDKSNDLLGTVIAESVIEEVKESNQYMMASRVEQIVYHWAQQYFQGEVLYLQGPDYGVDFLIKTPEMHIGLEVKYYPKFRKQSVQNLLEHLIPRFRSRGVLDIFEKIIIVIACETKELAEEINLTRSQTLTESKIQIVIGHIDHGLFVTI</sequence>
<dbReference type="InterPro" id="IPR041578">
    <property type="entry name" value="PIN_8"/>
</dbReference>
<comment type="caution">
    <text evidence="3">The sequence shown here is derived from an EMBL/GenBank/DDBJ whole genome shotgun (WGS) entry which is preliminary data.</text>
</comment>
<keyword evidence="1" id="KW-0175">Coiled coil</keyword>
<accession>A0A179DCS1</accession>
<gene>
    <name evidence="3" type="ORF">A5893_13830</name>
</gene>
<dbReference type="Proteomes" id="UP000078459">
    <property type="component" value="Unassembled WGS sequence"/>
</dbReference>
<evidence type="ECO:0000256" key="1">
    <source>
        <dbReference type="SAM" id="Coils"/>
    </source>
</evidence>
<feature type="domain" description="PIN like" evidence="2">
    <location>
        <begin position="23"/>
        <end position="263"/>
    </location>
</feature>
<dbReference type="STRING" id="1826909.A5893_13830"/>
<feature type="coiled-coil region" evidence="1">
    <location>
        <begin position="123"/>
        <end position="161"/>
    </location>
</feature>
<dbReference type="RefSeq" id="WP_068823271.1">
    <property type="nucleotide sequence ID" value="NZ_LWHJ01000030.1"/>
</dbReference>
<dbReference type="Pfam" id="PF18476">
    <property type="entry name" value="PIN_8"/>
    <property type="match status" value="1"/>
</dbReference>
<organism evidence="3 4">
    <name type="scientific">Pedobacter psychrophilus</name>
    <dbReference type="NCBI Taxonomy" id="1826909"/>
    <lineage>
        <taxon>Bacteria</taxon>
        <taxon>Pseudomonadati</taxon>
        <taxon>Bacteroidota</taxon>
        <taxon>Sphingobacteriia</taxon>
        <taxon>Sphingobacteriales</taxon>
        <taxon>Sphingobacteriaceae</taxon>
        <taxon>Pedobacter</taxon>
    </lineage>
</organism>
<reference evidence="3 4" key="2">
    <citation type="submission" date="2016-06" db="EMBL/GenBank/DDBJ databases">
        <title>Pedobacter psychrophilus sp. nov., isolated from Antarctic fragmentary rock.</title>
        <authorList>
            <person name="Svec P."/>
        </authorList>
    </citation>
    <scope>NUCLEOTIDE SEQUENCE [LARGE SCALE GENOMIC DNA]</scope>
    <source>
        <strain evidence="3 4">CCM 8644</strain>
    </source>
</reference>
<keyword evidence="4" id="KW-1185">Reference proteome</keyword>
<dbReference type="OrthoDB" id="9182727at2"/>
<evidence type="ECO:0000259" key="2">
    <source>
        <dbReference type="Pfam" id="PF18476"/>
    </source>
</evidence>
<evidence type="ECO:0000313" key="3">
    <source>
        <dbReference type="EMBL" id="OAQ38500.1"/>
    </source>
</evidence>
<name>A0A179DCS1_9SPHI</name>